<dbReference type="NCBIfam" id="NF011531">
    <property type="entry name" value="PRK14971.1"/>
    <property type="match status" value="1"/>
</dbReference>
<dbReference type="RefSeq" id="WP_078668925.1">
    <property type="nucleotide sequence ID" value="NZ_FUWZ01000002.1"/>
</dbReference>
<dbReference type="FunFam" id="3.40.50.300:FF:000014">
    <property type="entry name" value="DNA polymerase III subunit gamma/tau"/>
    <property type="match status" value="1"/>
</dbReference>
<evidence type="ECO:0000256" key="7">
    <source>
        <dbReference type="ARBA" id="ARBA00022833"/>
    </source>
</evidence>
<dbReference type="SUPFAM" id="SSF52540">
    <property type="entry name" value="P-loop containing nucleoside triphosphate hydrolases"/>
    <property type="match status" value="1"/>
</dbReference>
<dbReference type="EMBL" id="FUWZ01000002">
    <property type="protein sequence ID" value="SKA02972.1"/>
    <property type="molecule type" value="Genomic_DNA"/>
</dbReference>
<keyword evidence="7" id="KW-0862">Zinc</keyword>
<feature type="compositionally biased region" description="Low complexity" evidence="12">
    <location>
        <begin position="511"/>
        <end position="525"/>
    </location>
</feature>
<dbReference type="GO" id="GO:0003677">
    <property type="term" value="F:DNA binding"/>
    <property type="evidence" value="ECO:0007669"/>
    <property type="project" value="InterPro"/>
</dbReference>
<feature type="compositionally biased region" description="Low complexity" evidence="12">
    <location>
        <begin position="484"/>
        <end position="502"/>
    </location>
</feature>
<dbReference type="InterPro" id="IPR050238">
    <property type="entry name" value="DNA_Rep/Repair_Clamp_Loader"/>
</dbReference>
<dbReference type="InterPro" id="IPR001270">
    <property type="entry name" value="ClpA/B"/>
</dbReference>
<dbReference type="FunFam" id="1.10.8.60:FF:000013">
    <property type="entry name" value="DNA polymerase III subunit gamma/tau"/>
    <property type="match status" value="1"/>
</dbReference>
<dbReference type="PRINTS" id="PR00300">
    <property type="entry name" value="CLPPROTEASEA"/>
</dbReference>
<dbReference type="NCBIfam" id="NF004046">
    <property type="entry name" value="PRK05563.1"/>
    <property type="match status" value="1"/>
</dbReference>
<dbReference type="Pfam" id="PF13177">
    <property type="entry name" value="DNA_pol3_delta2"/>
    <property type="match status" value="1"/>
</dbReference>
<proteinExistence type="inferred from homology"/>
<evidence type="ECO:0000256" key="2">
    <source>
        <dbReference type="ARBA" id="ARBA00022679"/>
    </source>
</evidence>
<feature type="domain" description="AAA+ ATPase" evidence="13">
    <location>
        <begin position="38"/>
        <end position="181"/>
    </location>
</feature>
<dbReference type="CDD" id="cd00009">
    <property type="entry name" value="AAA"/>
    <property type="match status" value="1"/>
</dbReference>
<dbReference type="STRING" id="634771.SAMN04488128_102367"/>
<organism evidence="14 15">
    <name type="scientific">Chitinophaga eiseniae</name>
    <dbReference type="NCBI Taxonomy" id="634771"/>
    <lineage>
        <taxon>Bacteria</taxon>
        <taxon>Pseudomonadati</taxon>
        <taxon>Bacteroidota</taxon>
        <taxon>Chitinophagia</taxon>
        <taxon>Chitinophagales</taxon>
        <taxon>Chitinophagaceae</taxon>
        <taxon>Chitinophaga</taxon>
    </lineage>
</organism>
<keyword evidence="9 11" id="KW-0239">DNA-directed DNA polymerase</keyword>
<evidence type="ECO:0000313" key="14">
    <source>
        <dbReference type="EMBL" id="SKA02972.1"/>
    </source>
</evidence>
<evidence type="ECO:0000313" key="15">
    <source>
        <dbReference type="Proteomes" id="UP000190367"/>
    </source>
</evidence>
<dbReference type="InterPro" id="IPR008921">
    <property type="entry name" value="DNA_pol3_clamp-load_cplx_C"/>
</dbReference>
<dbReference type="InterPro" id="IPR045085">
    <property type="entry name" value="HLD_clamp_pol_III_gamma_tau"/>
</dbReference>
<evidence type="ECO:0000256" key="3">
    <source>
        <dbReference type="ARBA" id="ARBA00022695"/>
    </source>
</evidence>
<keyword evidence="15" id="KW-1185">Reference proteome</keyword>
<dbReference type="Pfam" id="PF22608">
    <property type="entry name" value="DNAX_ATPase_lid"/>
    <property type="match status" value="1"/>
</dbReference>
<dbReference type="InterPro" id="IPR027417">
    <property type="entry name" value="P-loop_NTPase"/>
</dbReference>
<comment type="subunit">
    <text evidence="11">DNA polymerase III contains a core (composed of alpha, epsilon and theta chains) that associates with a tau subunit. This core dimerizes to form the POLIII' complex. PolIII' associates with the gamma complex (composed of gamma, delta, delta', psi and chi chains) and with the beta chain to form the complete DNA polymerase III complex.</text>
</comment>
<keyword evidence="6 11" id="KW-0547">Nucleotide-binding</keyword>
<dbReference type="GO" id="GO:0046872">
    <property type="term" value="F:metal ion binding"/>
    <property type="evidence" value="ECO:0007669"/>
    <property type="project" value="UniProtKB-KW"/>
</dbReference>
<gene>
    <name evidence="11" type="primary">dnaX</name>
    <name evidence="14" type="ORF">SAMN04488128_102367</name>
</gene>
<dbReference type="InterPro" id="IPR003593">
    <property type="entry name" value="AAA+_ATPase"/>
</dbReference>
<dbReference type="CDD" id="cd18137">
    <property type="entry name" value="HLD_clamp_pol_III_gamma_tau"/>
    <property type="match status" value="1"/>
</dbReference>
<dbReference type="Pfam" id="PF12169">
    <property type="entry name" value="DNA_pol3_gamma3"/>
    <property type="match status" value="1"/>
</dbReference>
<keyword evidence="4 11" id="KW-0235">DNA replication</keyword>
<evidence type="ECO:0000256" key="5">
    <source>
        <dbReference type="ARBA" id="ARBA00022723"/>
    </source>
</evidence>
<sequence length="680" mass="74553">MENFIVSARKYRPQNFSTVVGQAHITTTLKNAIRNNQLAHAFLFCGPRGVGKTTCARILAKTINCENLQPDGEACNECHSCKSFNEGSSFNIHELDAASNNSVDDIRTLVEQVRFSPQAGKYKIYIIDEVHMLSSSAFNAFLKTLEEPPSYAIFILATTEKHKILPTILSRCQIFDFKRITIQDTVDHLKEICEKEHIQADADALHLVAQKTDGCMRDSLSTLDKIVSFTSGHLTYQNTLEHLNILDYDYFFRIMDAVLQQDVSTALLIFDEILQKGFEGDNFLNGWAEFLRNLLLSKEEKALHLVEVSGNLKDRYKQLSGKISPAYLITALHLLNDTEINYRLARNKRLHVEMALIKLCYLQQAVSLVSDEHNGEVLKKKLVADGTPPQRLRAPGPQPAASKPATTASIAAQSPETARLTVDSTPVATAQTQPQTQTQTQTQAQAQAPAAANPGQTASPAATGMNTGAPAGHSADSTSIAHNPAAPARPAPAATSATPVTPQNTQTTAYATGSQPGAATAAAKPATPASKLTGLAAMKEALAAKQQTSAQVQSIPLTAGALEVYWEEFIDRFRQANKMTVVSNLALAVLKLLGATEIGIVSRNIVQHRFMEEEKMAISEFFKQKFNNPTLVLTLQLDESQQVQDLGPAPLSSREQFQHMSEKYPLVKELKDRLNMELDF</sequence>
<evidence type="ECO:0000256" key="12">
    <source>
        <dbReference type="SAM" id="MobiDB-lite"/>
    </source>
</evidence>
<reference evidence="15" key="1">
    <citation type="submission" date="2017-02" db="EMBL/GenBank/DDBJ databases">
        <authorList>
            <person name="Varghese N."/>
            <person name="Submissions S."/>
        </authorList>
    </citation>
    <scope>NUCLEOTIDE SEQUENCE [LARGE SCALE GENOMIC DNA]</scope>
    <source>
        <strain evidence="15">DSM 22224</strain>
    </source>
</reference>
<protein>
    <recommendedName>
        <fullName evidence="11">DNA polymerase III subunit gamma/tau</fullName>
        <ecNumber evidence="11">2.7.7.7</ecNumber>
    </recommendedName>
</protein>
<evidence type="ECO:0000256" key="6">
    <source>
        <dbReference type="ARBA" id="ARBA00022741"/>
    </source>
</evidence>
<dbReference type="GO" id="GO:0006261">
    <property type="term" value="P:DNA-templated DNA replication"/>
    <property type="evidence" value="ECO:0007669"/>
    <property type="project" value="TreeGrafter"/>
</dbReference>
<accession>A0A1T4QH04</accession>
<dbReference type="NCBIfam" id="TIGR02397">
    <property type="entry name" value="dnaX_nterm"/>
    <property type="match status" value="1"/>
</dbReference>
<dbReference type="Gene3D" id="3.40.50.300">
    <property type="entry name" value="P-loop containing nucleotide triphosphate hydrolases"/>
    <property type="match status" value="1"/>
</dbReference>
<evidence type="ECO:0000256" key="11">
    <source>
        <dbReference type="RuleBase" id="RU364063"/>
    </source>
</evidence>
<dbReference type="GO" id="GO:0003887">
    <property type="term" value="F:DNA-directed DNA polymerase activity"/>
    <property type="evidence" value="ECO:0007669"/>
    <property type="project" value="UniProtKB-KW"/>
</dbReference>
<evidence type="ECO:0000256" key="4">
    <source>
        <dbReference type="ARBA" id="ARBA00022705"/>
    </source>
</evidence>
<evidence type="ECO:0000256" key="1">
    <source>
        <dbReference type="ARBA" id="ARBA00006360"/>
    </source>
</evidence>
<keyword evidence="2 11" id="KW-0808">Transferase</keyword>
<keyword evidence="3 11" id="KW-0548">Nucleotidyltransferase</keyword>
<evidence type="ECO:0000259" key="13">
    <source>
        <dbReference type="SMART" id="SM00382"/>
    </source>
</evidence>
<dbReference type="InterPro" id="IPR022754">
    <property type="entry name" value="DNA_pol_III_gamma-3"/>
</dbReference>
<comment type="function">
    <text evidence="11">DNA polymerase III is a complex, multichain enzyme responsible for most of the replicative synthesis in bacteria. This DNA polymerase also exhibits 3' to 5' exonuclease activity.</text>
</comment>
<comment type="similarity">
    <text evidence="1 11">Belongs to the DnaX/STICHEL family.</text>
</comment>
<dbReference type="InterPro" id="IPR012763">
    <property type="entry name" value="DNA_pol_III_sug/sutau_N"/>
</dbReference>
<dbReference type="GO" id="GO:0009360">
    <property type="term" value="C:DNA polymerase III complex"/>
    <property type="evidence" value="ECO:0007669"/>
    <property type="project" value="InterPro"/>
</dbReference>
<name>A0A1T4QH04_9BACT</name>
<dbReference type="Proteomes" id="UP000190367">
    <property type="component" value="Unassembled WGS sequence"/>
</dbReference>
<dbReference type="PANTHER" id="PTHR11669:SF0">
    <property type="entry name" value="PROTEIN STICHEL-LIKE 2"/>
    <property type="match status" value="1"/>
</dbReference>
<feature type="region of interest" description="Disordered" evidence="12">
    <location>
        <begin position="382"/>
        <end position="525"/>
    </location>
</feature>
<evidence type="ECO:0000256" key="8">
    <source>
        <dbReference type="ARBA" id="ARBA00022840"/>
    </source>
</evidence>
<evidence type="ECO:0000256" key="10">
    <source>
        <dbReference type="ARBA" id="ARBA00049244"/>
    </source>
</evidence>
<dbReference type="EC" id="2.7.7.7" evidence="11"/>
<dbReference type="SUPFAM" id="SSF48019">
    <property type="entry name" value="post-AAA+ oligomerization domain-like"/>
    <property type="match status" value="1"/>
</dbReference>
<dbReference type="OrthoDB" id="9810148at2"/>
<keyword evidence="8 11" id="KW-0067">ATP-binding</keyword>
<dbReference type="SMART" id="SM00382">
    <property type="entry name" value="AAA"/>
    <property type="match status" value="1"/>
</dbReference>
<comment type="catalytic activity">
    <reaction evidence="10 11">
        <text>DNA(n) + a 2'-deoxyribonucleoside 5'-triphosphate = DNA(n+1) + diphosphate</text>
        <dbReference type="Rhea" id="RHEA:22508"/>
        <dbReference type="Rhea" id="RHEA-COMP:17339"/>
        <dbReference type="Rhea" id="RHEA-COMP:17340"/>
        <dbReference type="ChEBI" id="CHEBI:33019"/>
        <dbReference type="ChEBI" id="CHEBI:61560"/>
        <dbReference type="ChEBI" id="CHEBI:173112"/>
        <dbReference type="EC" id="2.7.7.7"/>
    </reaction>
</comment>
<dbReference type="AlphaFoldDB" id="A0A1T4QH04"/>
<dbReference type="Gene3D" id="1.20.272.10">
    <property type="match status" value="1"/>
</dbReference>
<dbReference type="GO" id="GO:0005524">
    <property type="term" value="F:ATP binding"/>
    <property type="evidence" value="ECO:0007669"/>
    <property type="project" value="UniProtKB-KW"/>
</dbReference>
<feature type="compositionally biased region" description="Polar residues" evidence="12">
    <location>
        <begin position="404"/>
        <end position="416"/>
    </location>
</feature>
<dbReference type="Gene3D" id="1.10.8.60">
    <property type="match status" value="1"/>
</dbReference>
<evidence type="ECO:0000256" key="9">
    <source>
        <dbReference type="ARBA" id="ARBA00022932"/>
    </source>
</evidence>
<dbReference type="PANTHER" id="PTHR11669">
    <property type="entry name" value="REPLICATION FACTOR C / DNA POLYMERASE III GAMMA-TAU SUBUNIT"/>
    <property type="match status" value="1"/>
</dbReference>
<feature type="compositionally biased region" description="Low complexity" evidence="12">
    <location>
        <begin position="425"/>
        <end position="458"/>
    </location>
</feature>
<keyword evidence="5" id="KW-0479">Metal-binding</keyword>